<protein>
    <submittedName>
        <fullName evidence="8">Facilitated trehalose transporter Tret1-like</fullName>
    </submittedName>
</protein>
<evidence type="ECO:0000256" key="2">
    <source>
        <dbReference type="ARBA" id="ARBA00022692"/>
    </source>
</evidence>
<feature type="transmembrane region" description="Helical" evidence="5">
    <location>
        <begin position="6"/>
        <end position="23"/>
    </location>
</feature>
<keyword evidence="7" id="KW-1185">Reference proteome</keyword>
<keyword evidence="4 5" id="KW-0472">Membrane</keyword>
<dbReference type="GO" id="GO:0016020">
    <property type="term" value="C:membrane"/>
    <property type="evidence" value="ECO:0007669"/>
    <property type="project" value="UniProtKB-SubCell"/>
</dbReference>
<organism evidence="7 8">
    <name type="scientific">Sitophilus oryzae</name>
    <name type="common">Rice weevil</name>
    <name type="synonym">Curculio oryzae</name>
    <dbReference type="NCBI Taxonomy" id="7048"/>
    <lineage>
        <taxon>Eukaryota</taxon>
        <taxon>Metazoa</taxon>
        <taxon>Ecdysozoa</taxon>
        <taxon>Arthropoda</taxon>
        <taxon>Hexapoda</taxon>
        <taxon>Insecta</taxon>
        <taxon>Pterygota</taxon>
        <taxon>Neoptera</taxon>
        <taxon>Endopterygota</taxon>
        <taxon>Coleoptera</taxon>
        <taxon>Polyphaga</taxon>
        <taxon>Cucujiformia</taxon>
        <taxon>Curculionidae</taxon>
        <taxon>Dryophthorinae</taxon>
        <taxon>Sitophilus</taxon>
    </lineage>
</organism>
<name>A0A6J2YEI0_SITOR</name>
<dbReference type="InterPro" id="IPR036259">
    <property type="entry name" value="MFS_trans_sf"/>
</dbReference>
<dbReference type="GO" id="GO:0022857">
    <property type="term" value="F:transmembrane transporter activity"/>
    <property type="evidence" value="ECO:0007669"/>
    <property type="project" value="InterPro"/>
</dbReference>
<dbReference type="RefSeq" id="XP_030761295.1">
    <property type="nucleotide sequence ID" value="XM_030905435.1"/>
</dbReference>
<feature type="transmembrane region" description="Helical" evidence="5">
    <location>
        <begin position="175"/>
        <end position="201"/>
    </location>
</feature>
<gene>
    <name evidence="8" type="primary">LOC115886338</name>
</gene>
<dbReference type="Gene3D" id="1.20.1250.20">
    <property type="entry name" value="MFS general substrate transporter like domains"/>
    <property type="match status" value="1"/>
</dbReference>
<evidence type="ECO:0000259" key="6">
    <source>
        <dbReference type="PROSITE" id="PS50850"/>
    </source>
</evidence>
<dbReference type="InterPro" id="IPR005829">
    <property type="entry name" value="Sugar_transporter_CS"/>
</dbReference>
<proteinExistence type="predicted"/>
<dbReference type="PANTHER" id="PTHR48021">
    <property type="match status" value="1"/>
</dbReference>
<accession>A0A6J2YEI0</accession>
<dbReference type="Proteomes" id="UP000504635">
    <property type="component" value="Unplaced"/>
</dbReference>
<evidence type="ECO:0000256" key="5">
    <source>
        <dbReference type="SAM" id="Phobius"/>
    </source>
</evidence>
<dbReference type="Pfam" id="PF00083">
    <property type="entry name" value="Sugar_tr"/>
    <property type="match status" value="1"/>
</dbReference>
<dbReference type="AlphaFoldDB" id="A0A6J2YEI0"/>
<dbReference type="InterPro" id="IPR050549">
    <property type="entry name" value="MFS_Trehalose_Transporter"/>
</dbReference>
<evidence type="ECO:0000256" key="3">
    <source>
        <dbReference type="ARBA" id="ARBA00022989"/>
    </source>
</evidence>
<feature type="transmembrane region" description="Helical" evidence="5">
    <location>
        <begin position="213"/>
        <end position="232"/>
    </location>
</feature>
<dbReference type="InParanoid" id="A0A6J2YEI0"/>
<evidence type="ECO:0000313" key="7">
    <source>
        <dbReference type="Proteomes" id="UP000504635"/>
    </source>
</evidence>
<keyword evidence="3 5" id="KW-1133">Transmembrane helix</keyword>
<dbReference type="SUPFAM" id="SSF103473">
    <property type="entry name" value="MFS general substrate transporter"/>
    <property type="match status" value="1"/>
</dbReference>
<dbReference type="PROSITE" id="PS00216">
    <property type="entry name" value="SUGAR_TRANSPORT_1"/>
    <property type="match status" value="1"/>
</dbReference>
<comment type="subcellular location">
    <subcellularLocation>
        <location evidence="1">Membrane</location>
        <topology evidence="1">Multi-pass membrane protein</topology>
    </subcellularLocation>
</comment>
<feature type="transmembrane region" description="Helical" evidence="5">
    <location>
        <begin position="238"/>
        <end position="263"/>
    </location>
</feature>
<dbReference type="OrthoDB" id="6133115at2759"/>
<feature type="transmembrane region" description="Helical" evidence="5">
    <location>
        <begin position="77"/>
        <end position="101"/>
    </location>
</feature>
<feature type="transmembrane region" description="Helical" evidence="5">
    <location>
        <begin position="141"/>
        <end position="163"/>
    </location>
</feature>
<dbReference type="GeneID" id="115886338"/>
<feature type="transmembrane region" description="Helical" evidence="5">
    <location>
        <begin position="113"/>
        <end position="134"/>
    </location>
</feature>
<evidence type="ECO:0000256" key="1">
    <source>
        <dbReference type="ARBA" id="ARBA00004141"/>
    </source>
</evidence>
<dbReference type="KEGG" id="soy:115886338"/>
<dbReference type="InterPro" id="IPR005828">
    <property type="entry name" value="MFS_sugar_transport-like"/>
</dbReference>
<feature type="domain" description="Major facilitator superfamily (MFS) profile" evidence="6">
    <location>
        <begin position="1"/>
        <end position="267"/>
    </location>
</feature>
<reference evidence="8" key="1">
    <citation type="submission" date="2025-08" db="UniProtKB">
        <authorList>
            <consortium name="RefSeq"/>
        </authorList>
    </citation>
    <scope>IDENTIFICATION</scope>
    <source>
        <tissue evidence="8">Gonads</tissue>
    </source>
</reference>
<evidence type="ECO:0000256" key="4">
    <source>
        <dbReference type="ARBA" id="ARBA00023136"/>
    </source>
</evidence>
<evidence type="ECO:0000313" key="8">
    <source>
        <dbReference type="RefSeq" id="XP_030761295.1"/>
    </source>
</evidence>
<sequence length="287" mass="32582">MAVFPIIFWICSMFMPESPYYYLMKNKEEKAKHSLKILRRKKDVETEFDQLNIFLQKQMSERGTFRDLFCIPLNRKILILVTLLRAFQFFTGYMAFTSYIQLLIVQTTNFSPVFGSSLLIVSGIIIMTLGLFYIDKIGRRTLFLVSMVLCFCALISMAVFLSIHDYTSIDVSSVSILPLVFVIAYNVFYCGGLGIGVNIYIAEVYPSNIKAKGLAIASLVYAVTLISSTKVYQFTTDYIGASVPFYIFAGTTIVGIAYIYFFIPETKGKTLELIQQELRKGKKSSII</sequence>
<keyword evidence="2 5" id="KW-0812">Transmembrane</keyword>
<dbReference type="PANTHER" id="PTHR48021:SF46">
    <property type="entry name" value="MAJOR FACILITATOR SUPERFAMILY (MFS) PROFILE DOMAIN-CONTAINING PROTEIN"/>
    <property type="match status" value="1"/>
</dbReference>
<dbReference type="PROSITE" id="PS50850">
    <property type="entry name" value="MFS"/>
    <property type="match status" value="1"/>
</dbReference>
<dbReference type="InterPro" id="IPR020846">
    <property type="entry name" value="MFS_dom"/>
</dbReference>